<organism evidence="3 4">
    <name type="scientific">Dendrothele bispora (strain CBS 962.96)</name>
    <dbReference type="NCBI Taxonomy" id="1314807"/>
    <lineage>
        <taxon>Eukaryota</taxon>
        <taxon>Fungi</taxon>
        <taxon>Dikarya</taxon>
        <taxon>Basidiomycota</taxon>
        <taxon>Agaricomycotina</taxon>
        <taxon>Agaricomycetes</taxon>
        <taxon>Agaricomycetidae</taxon>
        <taxon>Agaricales</taxon>
        <taxon>Agaricales incertae sedis</taxon>
        <taxon>Dendrothele</taxon>
    </lineage>
</organism>
<protein>
    <submittedName>
        <fullName evidence="3">Uncharacterized protein</fullName>
    </submittedName>
</protein>
<reference evidence="3 4" key="1">
    <citation type="journal article" date="2019" name="Nat. Ecol. Evol.">
        <title>Megaphylogeny resolves global patterns of mushroom evolution.</title>
        <authorList>
            <person name="Varga T."/>
            <person name="Krizsan K."/>
            <person name="Foldi C."/>
            <person name="Dima B."/>
            <person name="Sanchez-Garcia M."/>
            <person name="Sanchez-Ramirez S."/>
            <person name="Szollosi G.J."/>
            <person name="Szarkandi J.G."/>
            <person name="Papp V."/>
            <person name="Albert L."/>
            <person name="Andreopoulos W."/>
            <person name="Angelini C."/>
            <person name="Antonin V."/>
            <person name="Barry K.W."/>
            <person name="Bougher N.L."/>
            <person name="Buchanan P."/>
            <person name="Buyck B."/>
            <person name="Bense V."/>
            <person name="Catcheside P."/>
            <person name="Chovatia M."/>
            <person name="Cooper J."/>
            <person name="Damon W."/>
            <person name="Desjardin D."/>
            <person name="Finy P."/>
            <person name="Geml J."/>
            <person name="Haridas S."/>
            <person name="Hughes K."/>
            <person name="Justo A."/>
            <person name="Karasinski D."/>
            <person name="Kautmanova I."/>
            <person name="Kiss B."/>
            <person name="Kocsube S."/>
            <person name="Kotiranta H."/>
            <person name="LaButti K.M."/>
            <person name="Lechner B.E."/>
            <person name="Liimatainen K."/>
            <person name="Lipzen A."/>
            <person name="Lukacs Z."/>
            <person name="Mihaltcheva S."/>
            <person name="Morgado L.N."/>
            <person name="Niskanen T."/>
            <person name="Noordeloos M.E."/>
            <person name="Ohm R.A."/>
            <person name="Ortiz-Santana B."/>
            <person name="Ovrebo C."/>
            <person name="Racz N."/>
            <person name="Riley R."/>
            <person name="Savchenko A."/>
            <person name="Shiryaev A."/>
            <person name="Soop K."/>
            <person name="Spirin V."/>
            <person name="Szebenyi C."/>
            <person name="Tomsovsky M."/>
            <person name="Tulloss R.E."/>
            <person name="Uehling J."/>
            <person name="Grigoriev I.V."/>
            <person name="Vagvolgyi C."/>
            <person name="Papp T."/>
            <person name="Martin F.M."/>
            <person name="Miettinen O."/>
            <person name="Hibbett D.S."/>
            <person name="Nagy L.G."/>
        </authorList>
    </citation>
    <scope>NUCLEOTIDE SEQUENCE [LARGE SCALE GENOMIC DNA]</scope>
    <source>
        <strain evidence="3 4">CBS 962.96</strain>
    </source>
</reference>
<accession>A0A4S8MM42</accession>
<keyword evidence="2" id="KW-0472">Membrane</keyword>
<evidence type="ECO:0000256" key="1">
    <source>
        <dbReference type="SAM" id="MobiDB-lite"/>
    </source>
</evidence>
<feature type="region of interest" description="Disordered" evidence="1">
    <location>
        <begin position="291"/>
        <end position="310"/>
    </location>
</feature>
<keyword evidence="2" id="KW-0812">Transmembrane</keyword>
<dbReference type="EMBL" id="ML179065">
    <property type="protein sequence ID" value="THV03609.1"/>
    <property type="molecule type" value="Genomic_DNA"/>
</dbReference>
<sequence>MNIIMENEYKYWYTTNARLAGFTALVWDHILTFSSEVVLVLSSTPSDYLKFDVLGRVCMETNPEWREKASLDTVLDTYLSPTLSWNRGIFRTLAGPMMFNHANVSVLLDIVAMMMLIRSYYPSSISGSRIFALYYHNQKIVVYGVASLLAVQIAVNSWLLTHGTGVEHDFVKACTMIFDLPVWNYSAIAAITCVLVVMIKVAPDGLKNVCHQLELLLRKSTQKRRTRKDGDHDVSTLICASPVSPNSPNPPYRHTLDDADPNFRHPDPVLSPKDPEAGSVMHIEDASNRDDYLMVPTSGTGPSSRKIPASYLPPFTGYKSEWH</sequence>
<name>A0A4S8MM42_DENBC</name>
<feature type="transmembrane region" description="Helical" evidence="2">
    <location>
        <begin position="102"/>
        <end position="121"/>
    </location>
</feature>
<evidence type="ECO:0000313" key="3">
    <source>
        <dbReference type="EMBL" id="THV03609.1"/>
    </source>
</evidence>
<proteinExistence type="predicted"/>
<keyword evidence="4" id="KW-1185">Reference proteome</keyword>
<gene>
    <name evidence="3" type="ORF">K435DRAFT_791642</name>
</gene>
<feature type="transmembrane region" description="Helical" evidence="2">
    <location>
        <begin position="141"/>
        <end position="160"/>
    </location>
</feature>
<evidence type="ECO:0000256" key="2">
    <source>
        <dbReference type="SAM" id="Phobius"/>
    </source>
</evidence>
<feature type="transmembrane region" description="Helical" evidence="2">
    <location>
        <begin position="180"/>
        <end position="199"/>
    </location>
</feature>
<keyword evidence="2" id="KW-1133">Transmembrane helix</keyword>
<evidence type="ECO:0000313" key="4">
    <source>
        <dbReference type="Proteomes" id="UP000297245"/>
    </source>
</evidence>
<feature type="compositionally biased region" description="Basic and acidic residues" evidence="1">
    <location>
        <begin position="254"/>
        <end position="267"/>
    </location>
</feature>
<dbReference type="OrthoDB" id="3354157at2759"/>
<dbReference type="Proteomes" id="UP000297245">
    <property type="component" value="Unassembled WGS sequence"/>
</dbReference>
<dbReference type="AlphaFoldDB" id="A0A4S8MM42"/>
<feature type="region of interest" description="Disordered" evidence="1">
    <location>
        <begin position="239"/>
        <end position="277"/>
    </location>
</feature>